<dbReference type="Proteomes" id="UP000594463">
    <property type="component" value="Chromosome"/>
</dbReference>
<evidence type="ECO:0000259" key="1">
    <source>
        <dbReference type="Pfam" id="PF18563"/>
    </source>
</evidence>
<gene>
    <name evidence="2" type="ORF">RT761_01042</name>
</gene>
<proteinExistence type="predicted"/>
<accession>A0A7T1AL33</accession>
<dbReference type="RefSeq" id="WP_218113007.1">
    <property type="nucleotide sequence ID" value="NZ_CP065383.1"/>
</dbReference>
<evidence type="ECO:0000313" key="3">
    <source>
        <dbReference type="Proteomes" id="UP000594463"/>
    </source>
</evidence>
<keyword evidence="3" id="KW-1185">Reference proteome</keyword>
<reference evidence="2 3" key="1">
    <citation type="journal article" date="2021" name="Nat. Commun.">
        <title>Isolation of a member of the candidate phylum Atribacteria reveals a unique cell membrane structure.</title>
        <authorList>
            <person name="Taiki K."/>
            <person name="Nobu M.K."/>
            <person name="Kusada H."/>
            <person name="Meng X.-Y."/>
            <person name="Hosoki N."/>
            <person name="Uematsu K."/>
            <person name="Yoshioka H."/>
            <person name="Kamagata Y."/>
            <person name="Tamaki H."/>
        </authorList>
    </citation>
    <scope>NUCLEOTIDE SEQUENCE [LARGE SCALE GENOMIC DNA]</scope>
    <source>
        <strain evidence="2 3">RT761</strain>
    </source>
</reference>
<evidence type="ECO:0000313" key="2">
    <source>
        <dbReference type="EMBL" id="QPM67829.1"/>
    </source>
</evidence>
<dbReference type="AlphaFoldDB" id="A0A7T1AL33"/>
<dbReference type="Pfam" id="PF18563">
    <property type="entry name" value="TubC_N"/>
    <property type="match status" value="1"/>
</dbReference>
<dbReference type="EMBL" id="CP065383">
    <property type="protein sequence ID" value="QPM67829.1"/>
    <property type="molecule type" value="Genomic_DNA"/>
</dbReference>
<dbReference type="InterPro" id="IPR044894">
    <property type="entry name" value="TubC_N_sf"/>
</dbReference>
<dbReference type="InterPro" id="IPR041464">
    <property type="entry name" value="TubC_N"/>
</dbReference>
<organism evidence="2 3">
    <name type="scientific">Atribacter laminatus</name>
    <dbReference type="NCBI Taxonomy" id="2847778"/>
    <lineage>
        <taxon>Bacteria</taxon>
        <taxon>Pseudomonadati</taxon>
        <taxon>Atribacterota</taxon>
        <taxon>Atribacteria</taxon>
        <taxon>Atribacterales</taxon>
        <taxon>Atribacteraceae</taxon>
        <taxon>Atribacter</taxon>
    </lineage>
</organism>
<dbReference type="Gene3D" id="1.10.10.1830">
    <property type="entry name" value="Non-ribosomal peptide synthase, adenylation domain"/>
    <property type="match status" value="1"/>
</dbReference>
<name>A0A7T1AL33_ATRLM</name>
<protein>
    <recommendedName>
        <fullName evidence="1">TubC N-terminal docking domain-containing protein</fullName>
    </recommendedName>
</protein>
<dbReference type="KEGG" id="alam:RT761_01042"/>
<sequence length="103" mass="12651">MNTFELLEELEKRNIEIYLKDGDIKLRGEEEKLTPDLINLVKEYKQELITFLTERAMDNDMKEWRKYARWFWEGVFDEAERQENIKRMKYAQDVLKTIKIESE</sequence>
<feature type="domain" description="TubC N-terminal docking" evidence="1">
    <location>
        <begin position="5"/>
        <end position="54"/>
    </location>
</feature>